<reference evidence="3 4" key="1">
    <citation type="submission" date="2019-03" db="EMBL/GenBank/DDBJ databases">
        <title>First draft genome of Liparis tanakae, snailfish: a comprehensive survey of snailfish specific genes.</title>
        <authorList>
            <person name="Kim W."/>
            <person name="Song I."/>
            <person name="Jeong J.-H."/>
            <person name="Kim D."/>
            <person name="Kim S."/>
            <person name="Ryu S."/>
            <person name="Song J.Y."/>
            <person name="Lee S.K."/>
        </authorList>
    </citation>
    <scope>NUCLEOTIDE SEQUENCE [LARGE SCALE GENOMIC DNA]</scope>
    <source>
        <tissue evidence="3">Muscle</tissue>
    </source>
</reference>
<dbReference type="PANTHER" id="PTHR11915">
    <property type="entry name" value="SPECTRIN/FILAMIN RELATED CYTOSKELETAL PROTEIN"/>
    <property type="match status" value="1"/>
</dbReference>
<organism evidence="3 4">
    <name type="scientific">Liparis tanakae</name>
    <name type="common">Tanaka's snailfish</name>
    <dbReference type="NCBI Taxonomy" id="230148"/>
    <lineage>
        <taxon>Eukaryota</taxon>
        <taxon>Metazoa</taxon>
        <taxon>Chordata</taxon>
        <taxon>Craniata</taxon>
        <taxon>Vertebrata</taxon>
        <taxon>Euteleostomi</taxon>
        <taxon>Actinopterygii</taxon>
        <taxon>Neopterygii</taxon>
        <taxon>Teleostei</taxon>
        <taxon>Neoteleostei</taxon>
        <taxon>Acanthomorphata</taxon>
        <taxon>Eupercaria</taxon>
        <taxon>Perciformes</taxon>
        <taxon>Cottioidei</taxon>
        <taxon>Cottales</taxon>
        <taxon>Liparidae</taxon>
        <taxon>Liparis</taxon>
    </lineage>
</organism>
<evidence type="ECO:0000313" key="4">
    <source>
        <dbReference type="Proteomes" id="UP000314294"/>
    </source>
</evidence>
<keyword evidence="1" id="KW-0677">Repeat</keyword>
<accession>A0A4Z2G264</accession>
<name>A0A4Z2G264_9TELE</name>
<keyword evidence="2" id="KW-0009">Actin-binding</keyword>
<dbReference type="EMBL" id="SRLO01000734">
    <property type="protein sequence ID" value="TNN47597.1"/>
    <property type="molecule type" value="Genomic_DNA"/>
</dbReference>
<gene>
    <name evidence="3" type="primary">SPTBN5_3</name>
    <name evidence="3" type="ORF">EYF80_042200</name>
</gene>
<dbReference type="InterPro" id="IPR018159">
    <property type="entry name" value="Spectrin/alpha-actinin"/>
</dbReference>
<dbReference type="SUPFAM" id="SSF46966">
    <property type="entry name" value="Spectrin repeat"/>
    <property type="match status" value="1"/>
</dbReference>
<dbReference type="AlphaFoldDB" id="A0A4Z2G264"/>
<evidence type="ECO:0000313" key="3">
    <source>
        <dbReference type="EMBL" id="TNN47597.1"/>
    </source>
</evidence>
<dbReference type="Pfam" id="PF00435">
    <property type="entry name" value="Spectrin"/>
    <property type="match status" value="1"/>
</dbReference>
<evidence type="ECO:0000256" key="2">
    <source>
        <dbReference type="ARBA" id="ARBA00023203"/>
    </source>
</evidence>
<dbReference type="GO" id="GO:0003779">
    <property type="term" value="F:actin binding"/>
    <property type="evidence" value="ECO:0007669"/>
    <property type="project" value="UniProtKB-KW"/>
</dbReference>
<dbReference type="CDD" id="cd00176">
    <property type="entry name" value="SPEC"/>
    <property type="match status" value="1"/>
</dbReference>
<sequence>MAEVGPAALSDLQVKMKLLQKHQAFEAEILAHGQIISSVLRAGDELLALRPPGSKEVKRSAAALQRHWEELKEALATRGKALEDNRDFLEFLQKVQEDVTVDDAHITAINRLASRLEKRQSAEELATIHRRRQQLNDR</sequence>
<proteinExistence type="predicted"/>
<keyword evidence="4" id="KW-1185">Reference proteome</keyword>
<dbReference type="OrthoDB" id="9942256at2759"/>
<dbReference type="InterPro" id="IPR002017">
    <property type="entry name" value="Spectrin_repeat"/>
</dbReference>
<protein>
    <submittedName>
        <fullName evidence="3">Spectrin beta chain, non-erythrocytic 5</fullName>
    </submittedName>
</protein>
<evidence type="ECO:0000256" key="1">
    <source>
        <dbReference type="ARBA" id="ARBA00022737"/>
    </source>
</evidence>
<dbReference type="SMART" id="SM00150">
    <property type="entry name" value="SPEC"/>
    <property type="match status" value="1"/>
</dbReference>
<comment type="caution">
    <text evidence="3">The sequence shown here is derived from an EMBL/GenBank/DDBJ whole genome shotgun (WGS) entry which is preliminary data.</text>
</comment>
<dbReference type="Proteomes" id="UP000314294">
    <property type="component" value="Unassembled WGS sequence"/>
</dbReference>
<dbReference type="Gene3D" id="1.20.58.60">
    <property type="match status" value="1"/>
</dbReference>